<keyword evidence="1" id="KW-1133">Transmembrane helix</keyword>
<feature type="transmembrane region" description="Helical" evidence="1">
    <location>
        <begin position="126"/>
        <end position="148"/>
    </location>
</feature>
<reference evidence="2 3" key="1">
    <citation type="submission" date="2018-06" db="EMBL/GenBank/DDBJ databases">
        <authorList>
            <consortium name="Pathogen Informatics"/>
            <person name="Doyle S."/>
        </authorList>
    </citation>
    <scope>NUCLEOTIDE SEQUENCE [LARGE SCALE GENOMIC DNA]</scope>
    <source>
        <strain evidence="2 3">NCTC4824</strain>
    </source>
</reference>
<feature type="transmembrane region" description="Helical" evidence="1">
    <location>
        <begin position="12"/>
        <end position="41"/>
    </location>
</feature>
<protein>
    <submittedName>
        <fullName evidence="2">Integral inner membrane protein</fullName>
    </submittedName>
</protein>
<gene>
    <name evidence="2" type="ORF">NCTC4824_01745</name>
</gene>
<evidence type="ECO:0000313" key="2">
    <source>
        <dbReference type="EMBL" id="SQI56209.1"/>
    </source>
</evidence>
<dbReference type="Pfam" id="PF11085">
    <property type="entry name" value="YqhR"/>
    <property type="match status" value="1"/>
</dbReference>
<keyword evidence="1" id="KW-0472">Membrane</keyword>
<dbReference type="InterPro" id="IPR024563">
    <property type="entry name" value="YqhR"/>
</dbReference>
<dbReference type="Proteomes" id="UP000249134">
    <property type="component" value="Chromosome 1"/>
</dbReference>
<sequence>MENEKAIGSYQVPLMMLTVITGFIAGILGSAFCYLAHYFHFTSISPAIILAPINGVWKQEWLGVTITIILYGLISIAVALFYYLLLRKKTSLYWGLAYGIAIYLVLFIGLPALIAGMKPIYKYDFITMLTELCFFIIYGTFIGFSISYEYNEQQQLKKTNINQ</sequence>
<dbReference type="STRING" id="1348624.GCA_001591545_00824"/>
<evidence type="ECO:0000313" key="3">
    <source>
        <dbReference type="Proteomes" id="UP000249134"/>
    </source>
</evidence>
<dbReference type="AlphaFoldDB" id="A0A2X4W0K7"/>
<accession>A0A2X4W0K7</accession>
<keyword evidence="3" id="KW-1185">Reference proteome</keyword>
<feature type="transmembrane region" description="Helical" evidence="1">
    <location>
        <begin position="61"/>
        <end position="85"/>
    </location>
</feature>
<proteinExistence type="predicted"/>
<dbReference type="KEGG" id="blen:NCTC4824_01745"/>
<dbReference type="EMBL" id="LS483476">
    <property type="protein sequence ID" value="SQI56209.1"/>
    <property type="molecule type" value="Genomic_DNA"/>
</dbReference>
<feature type="transmembrane region" description="Helical" evidence="1">
    <location>
        <begin position="92"/>
        <end position="114"/>
    </location>
</feature>
<keyword evidence="1" id="KW-0812">Transmembrane</keyword>
<evidence type="ECO:0000256" key="1">
    <source>
        <dbReference type="SAM" id="Phobius"/>
    </source>
</evidence>
<name>A0A2X4W0K7_LEDLE</name>
<dbReference type="RefSeq" id="WP_066137470.1">
    <property type="nucleotide sequence ID" value="NZ_CBCSGM010000001.1"/>
</dbReference>
<organism evidence="2 3">
    <name type="scientific">Lederbergia lenta</name>
    <name type="common">Bacillus lentus</name>
    <dbReference type="NCBI Taxonomy" id="1467"/>
    <lineage>
        <taxon>Bacteria</taxon>
        <taxon>Bacillati</taxon>
        <taxon>Bacillota</taxon>
        <taxon>Bacilli</taxon>
        <taxon>Bacillales</taxon>
        <taxon>Bacillaceae</taxon>
        <taxon>Lederbergia</taxon>
    </lineage>
</organism>